<dbReference type="PROSITE" id="PS50966">
    <property type="entry name" value="ZF_SWIM"/>
    <property type="match status" value="1"/>
</dbReference>
<evidence type="ECO:0000313" key="3">
    <source>
        <dbReference type="EMBL" id="PJG83638.1"/>
    </source>
</evidence>
<protein>
    <recommendedName>
        <fullName evidence="2">SWIM-type domain-containing protein</fullName>
    </recommendedName>
</protein>
<accession>A0A2M8RXN1</accession>
<evidence type="ECO:0000256" key="1">
    <source>
        <dbReference type="PROSITE-ProRule" id="PRU00325"/>
    </source>
</evidence>
<feature type="domain" description="SWIM-type" evidence="2">
    <location>
        <begin position="50"/>
        <end position="86"/>
    </location>
</feature>
<keyword evidence="1" id="KW-0479">Metal-binding</keyword>
<dbReference type="Proteomes" id="UP000230282">
    <property type="component" value="Unassembled WGS sequence"/>
</dbReference>
<gene>
    <name evidence="3" type="ORF">CVP04_03105</name>
</gene>
<dbReference type="AlphaFoldDB" id="A0A2M8RXN1"/>
<keyword evidence="1" id="KW-0863">Zinc-finger</keyword>
<keyword evidence="1" id="KW-0862">Zinc</keyword>
<dbReference type="OrthoDB" id="9760715at2"/>
<organism evidence="3 4">
    <name type="scientific">Caviibacterium pharyngocola</name>
    <dbReference type="NCBI Taxonomy" id="28159"/>
    <lineage>
        <taxon>Bacteria</taxon>
        <taxon>Pseudomonadati</taxon>
        <taxon>Pseudomonadota</taxon>
        <taxon>Gammaproteobacteria</taxon>
        <taxon>Pasteurellales</taxon>
        <taxon>Pasteurellaceae</taxon>
        <taxon>Caviibacterium</taxon>
    </lineage>
</organism>
<proteinExistence type="predicted"/>
<evidence type="ECO:0000313" key="4">
    <source>
        <dbReference type="Proteomes" id="UP000230282"/>
    </source>
</evidence>
<dbReference type="RefSeq" id="WP_100296063.1">
    <property type="nucleotide sequence ID" value="NZ_PHGZ01000006.1"/>
</dbReference>
<comment type="caution">
    <text evidence="3">The sequence shown here is derived from an EMBL/GenBank/DDBJ whole genome shotgun (WGS) entry which is preliminary data.</text>
</comment>
<evidence type="ECO:0000259" key="2">
    <source>
        <dbReference type="PROSITE" id="PS50966"/>
    </source>
</evidence>
<keyword evidence="4" id="KW-1185">Reference proteome</keyword>
<dbReference type="EMBL" id="PHGZ01000006">
    <property type="protein sequence ID" value="PJG83638.1"/>
    <property type="molecule type" value="Genomic_DNA"/>
</dbReference>
<name>A0A2M8RXN1_9PAST</name>
<dbReference type="InterPro" id="IPR007527">
    <property type="entry name" value="Znf_SWIM"/>
</dbReference>
<sequence length="571" mass="66928">MQQPNSKLLLQSVTPVIAERGWDLFIKGKVQDIYQEGEFYCTTIKGTEYYPVRLSLNSRGAILESHCGCPCNFTCKHVAALWFALQFSPEERPSKSKSKPQKQAENQPHLRQLLAEHSAETLCGLIESVVDRFPQTEEFFTAKLSPKQTSEELKSYYSKQARSLLSRRFYDFGETIDLAMDVGEIIEEAIESGGEDFAVAIPIFLPKLFKTYECCDDSSGEFGGVIDYMITGIRDYFDQNKFSLTQKKTIIKFIHKEITSNNIYFEFDFGETLYMVCAKFYEHTAQFEKLSELIDILLNQVGEYQYPFFAKAKHQFLLKQNKTEEAEIFFNQNLHLSEFRKIAVNNALVEKDFTKAETLLLEAYRQTKGGFKTGWAEDLIKLYQITKDKIKLRHLLEELLKAEQWQLNLTHFKLWKNTFDEQDWISERNALIQYYKENDEPKKSLGFSYNQRLLAKLYGEEKLTKELYSLLVHHANISNLNEFAHYLDPKDDERIVKRYIKLLDPKNYFNLSDRKAYQGYTRDLLEIAKRYPTYIELFKQFVEQLIIQFSSKPRKPAFVEELEKLRSALVF</sequence>
<reference evidence="3 4" key="1">
    <citation type="submission" date="2017-11" db="EMBL/GenBank/DDBJ databases">
        <title>Reclassification of Bisgaard taxon 5 as Caviibacterium pharyngocola gen. nov., sp. nov.</title>
        <authorList>
            <person name="Christensen H."/>
        </authorList>
    </citation>
    <scope>NUCLEOTIDE SEQUENCE [LARGE SCALE GENOMIC DNA]</scope>
    <source>
        <strain evidence="3 4">7_3</strain>
    </source>
</reference>
<dbReference type="GO" id="GO:0008270">
    <property type="term" value="F:zinc ion binding"/>
    <property type="evidence" value="ECO:0007669"/>
    <property type="project" value="UniProtKB-KW"/>
</dbReference>